<dbReference type="RefSeq" id="WP_124794664.1">
    <property type="nucleotide sequence ID" value="NZ_RQYC01000006.1"/>
</dbReference>
<dbReference type="InterPro" id="IPR014859">
    <property type="entry name" value="Phage_TAC_4"/>
</dbReference>
<comment type="caution">
    <text evidence="1">The sequence shown here is derived from an EMBL/GenBank/DDBJ whole genome shotgun (WGS) entry which is preliminary data.</text>
</comment>
<keyword evidence="2" id="KW-1185">Reference proteome</keyword>
<dbReference type="Proteomes" id="UP000269923">
    <property type="component" value="Unassembled WGS sequence"/>
</dbReference>
<accession>A0A3P2A830</accession>
<evidence type="ECO:0000313" key="1">
    <source>
        <dbReference type="EMBL" id="RRD90430.1"/>
    </source>
</evidence>
<organism evidence="1 2">
    <name type="scientific">Conchiformibius steedae</name>
    <dbReference type="NCBI Taxonomy" id="153493"/>
    <lineage>
        <taxon>Bacteria</taxon>
        <taxon>Pseudomonadati</taxon>
        <taxon>Pseudomonadota</taxon>
        <taxon>Betaproteobacteria</taxon>
        <taxon>Neisseriales</taxon>
        <taxon>Neisseriaceae</taxon>
        <taxon>Conchiformibius</taxon>
    </lineage>
</organism>
<dbReference type="EMBL" id="RQYC01000006">
    <property type="protein sequence ID" value="RRD90430.1"/>
    <property type="molecule type" value="Genomic_DNA"/>
</dbReference>
<gene>
    <name evidence="1" type="ORF">EII21_05795</name>
</gene>
<dbReference type="AlphaFoldDB" id="A0A3P2A830"/>
<evidence type="ECO:0000313" key="2">
    <source>
        <dbReference type="Proteomes" id="UP000269923"/>
    </source>
</evidence>
<dbReference type="Pfam" id="PF08748">
    <property type="entry name" value="Phage_TAC_4"/>
    <property type="match status" value="1"/>
</dbReference>
<name>A0A3P2A830_9NEIS</name>
<dbReference type="OrthoDB" id="8613921at2"/>
<sequence>MAKLKFQPNPTFKLLVSVPIAGQLEDEEVTFTVKYLTRKQLGEMVEKADESLYDYLCRSLKYLVVGWDLDVEFNEQNLDILLDNYPQIPERFKDKYLKEYLGNAEKN</sequence>
<proteinExistence type="predicted"/>
<protein>
    <recommendedName>
        <fullName evidence="3">Phage tail assembly protein</fullName>
    </recommendedName>
</protein>
<evidence type="ECO:0008006" key="3">
    <source>
        <dbReference type="Google" id="ProtNLM"/>
    </source>
</evidence>
<reference evidence="1 2" key="1">
    <citation type="submission" date="2018-11" db="EMBL/GenBank/DDBJ databases">
        <title>Genomes From Bacteria Associated with the Canine Oral Cavity: a Test Case for Automated Genome-Based Taxonomic Assignment.</title>
        <authorList>
            <person name="Coil D.A."/>
            <person name="Jospin G."/>
            <person name="Darling A.E."/>
            <person name="Wallis C."/>
            <person name="Davis I.J."/>
            <person name="Harris S."/>
            <person name="Eisen J.A."/>
            <person name="Holcombe L.J."/>
            <person name="O'Flynn C."/>
        </authorList>
    </citation>
    <scope>NUCLEOTIDE SEQUENCE [LARGE SCALE GENOMIC DNA]</scope>
    <source>
        <strain evidence="1 2">COT-280</strain>
    </source>
</reference>